<evidence type="ECO:0000313" key="1">
    <source>
        <dbReference type="EMBL" id="QJR04516.1"/>
    </source>
</evidence>
<organism evidence="1 2">
    <name type="scientific">Sphingobium yanoikuyae</name>
    <name type="common">Sphingomonas yanoikuyae</name>
    <dbReference type="NCBI Taxonomy" id="13690"/>
    <lineage>
        <taxon>Bacteria</taxon>
        <taxon>Pseudomonadati</taxon>
        <taxon>Pseudomonadota</taxon>
        <taxon>Alphaproteobacteria</taxon>
        <taxon>Sphingomonadales</taxon>
        <taxon>Sphingomonadaceae</taxon>
        <taxon>Sphingobium</taxon>
    </lineage>
</organism>
<protein>
    <submittedName>
        <fullName evidence="1">Uncharacterized protein</fullName>
    </submittedName>
</protein>
<sequence length="52" mass="5810">MAIIRYAMGHGVIPPTHLVAKNFTITHPIQKNGRIWQKNGHLEKPVAPEGLK</sequence>
<dbReference type="Proteomes" id="UP000502611">
    <property type="component" value="Chromosome"/>
</dbReference>
<evidence type="ECO:0000313" key="2">
    <source>
        <dbReference type="Proteomes" id="UP000502611"/>
    </source>
</evidence>
<dbReference type="RefSeq" id="WP_169862256.1">
    <property type="nucleotide sequence ID" value="NZ_CP053021.1"/>
</dbReference>
<gene>
    <name evidence="1" type="ORF">HH800_21330</name>
</gene>
<dbReference type="AlphaFoldDB" id="A0A6M4GC05"/>
<name>A0A6M4GC05_SPHYA</name>
<dbReference type="EMBL" id="CP053021">
    <property type="protein sequence ID" value="QJR04516.1"/>
    <property type="molecule type" value="Genomic_DNA"/>
</dbReference>
<proteinExistence type="predicted"/>
<accession>A0A6M4GC05</accession>
<reference evidence="1 2" key="1">
    <citation type="submission" date="2020-04" db="EMBL/GenBank/DDBJ databases">
        <title>The Whole Genome Analysis of High salt-tolerant Sphingobium yanoikuyae YC-XJ2 with Aryl organophosphorus flame retardants (aryl-OPFRs)-degrading capacity and characteristics of Related phosphotriesterase.</title>
        <authorList>
            <person name="Li X."/>
        </authorList>
    </citation>
    <scope>NUCLEOTIDE SEQUENCE [LARGE SCALE GENOMIC DNA]</scope>
    <source>
        <strain evidence="1 2">YC-XJ2</strain>
    </source>
</reference>